<keyword evidence="4 6" id="KW-0808">Transferase</keyword>
<dbReference type="EMBL" id="LOHZ01000022">
    <property type="protein sequence ID" value="KYO67240.1"/>
    <property type="molecule type" value="Genomic_DNA"/>
</dbReference>
<dbReference type="PIRSF" id="PIRSF003078">
    <property type="entry name" value="GidB"/>
    <property type="match status" value="1"/>
</dbReference>
<dbReference type="Gene3D" id="3.40.50.150">
    <property type="entry name" value="Vaccinia Virus protein VP39"/>
    <property type="match status" value="1"/>
</dbReference>
<sequence length="241" mass="27693">MKNNVMKEIIKEKLLKCEILLTEEKLYLLENYFQEVIRRNEIINLTSVIDEKEFAEKHIIDSLYLNKLFYLSESGKLIDVGTGAGIPGIILKIVRDDLNITLLDSVKKKTDFLNDVIEKLDLKNIYVINDRAENLGKNREHRENYDYSVARAVSNLSTLAEFCLPFVKVGGFFLAMKGEKAKEEIDGSIKAVEIMGGKIEDIISYDLPSGYKRKIIVIRKIKNTPENYPRRPGIPEKRPIK</sequence>
<feature type="binding site" evidence="6">
    <location>
        <position position="151"/>
    </location>
    <ligand>
        <name>S-adenosyl-L-methionine</name>
        <dbReference type="ChEBI" id="CHEBI:59789"/>
    </ligand>
</feature>
<evidence type="ECO:0000256" key="4">
    <source>
        <dbReference type="ARBA" id="ARBA00022679"/>
    </source>
</evidence>
<dbReference type="EC" id="2.1.1.-" evidence="6"/>
<evidence type="ECO:0000256" key="1">
    <source>
        <dbReference type="ARBA" id="ARBA00022490"/>
    </source>
</evidence>
<gene>
    <name evidence="6 7" type="primary">rsmG</name>
    <name evidence="7" type="ORF">ATZ99_05260</name>
</gene>
<dbReference type="RefSeq" id="WP_222927057.1">
    <property type="nucleotide sequence ID" value="NZ_LOHZ01000022.1"/>
</dbReference>
<keyword evidence="3 6" id="KW-0489">Methyltransferase</keyword>
<dbReference type="PANTHER" id="PTHR31760:SF0">
    <property type="entry name" value="S-ADENOSYL-L-METHIONINE-DEPENDENT METHYLTRANSFERASES SUPERFAMILY PROTEIN"/>
    <property type="match status" value="1"/>
</dbReference>
<evidence type="ECO:0000313" key="7">
    <source>
        <dbReference type="EMBL" id="KYO67240.1"/>
    </source>
</evidence>
<name>A0A161PYJ5_9FIRM</name>
<dbReference type="SUPFAM" id="SSF53335">
    <property type="entry name" value="S-adenosyl-L-methionine-dependent methyltransferases"/>
    <property type="match status" value="1"/>
</dbReference>
<evidence type="ECO:0000313" key="8">
    <source>
        <dbReference type="Proteomes" id="UP000075737"/>
    </source>
</evidence>
<dbReference type="GO" id="GO:0070043">
    <property type="term" value="F:rRNA (guanine-N7-)-methyltransferase activity"/>
    <property type="evidence" value="ECO:0007669"/>
    <property type="project" value="UniProtKB-UniRule"/>
</dbReference>
<protein>
    <recommendedName>
        <fullName evidence="6">Ribosomal RNA small subunit methyltransferase G</fullName>
        <ecNumber evidence="6">2.1.1.-</ecNumber>
    </recommendedName>
    <alternativeName>
        <fullName evidence="6">16S rRNA 7-methylguanosine methyltransferase</fullName>
        <shortName evidence="6">16S rRNA m7G methyltransferase</shortName>
    </alternativeName>
</protein>
<dbReference type="HAMAP" id="MF_00074">
    <property type="entry name" value="16SrRNA_methyltr_G"/>
    <property type="match status" value="1"/>
</dbReference>
<evidence type="ECO:0000256" key="3">
    <source>
        <dbReference type="ARBA" id="ARBA00022603"/>
    </source>
</evidence>
<dbReference type="PATRIC" id="fig|520767.4.peg.539"/>
<keyword evidence="1 6" id="KW-0963">Cytoplasm</keyword>
<dbReference type="PANTHER" id="PTHR31760">
    <property type="entry name" value="S-ADENOSYL-L-METHIONINE-DEPENDENT METHYLTRANSFERASES SUPERFAMILY PROTEIN"/>
    <property type="match status" value="1"/>
</dbReference>
<comment type="function">
    <text evidence="6">Specifically methylates the N7 position of a guanine in 16S rRNA.</text>
</comment>
<comment type="caution">
    <text evidence="7">The sequence shown here is derived from an EMBL/GenBank/DDBJ whole genome shotgun (WGS) entry which is preliminary data.</text>
</comment>
<dbReference type="NCBIfam" id="TIGR00138">
    <property type="entry name" value="rsmG_gidB"/>
    <property type="match status" value="1"/>
</dbReference>
<dbReference type="STRING" id="520767.ATZ99_05260"/>
<comment type="caution">
    <text evidence="6">Lacks conserved residue(s) required for the propagation of feature annotation.</text>
</comment>
<dbReference type="InterPro" id="IPR029063">
    <property type="entry name" value="SAM-dependent_MTases_sf"/>
</dbReference>
<comment type="subcellular location">
    <subcellularLocation>
        <location evidence="6">Cytoplasm</location>
    </subcellularLocation>
</comment>
<comment type="similarity">
    <text evidence="6">Belongs to the methyltransferase superfamily. RNA methyltransferase RsmG family.</text>
</comment>
<dbReference type="Proteomes" id="UP000075737">
    <property type="component" value="Unassembled WGS sequence"/>
</dbReference>
<dbReference type="InterPro" id="IPR003682">
    <property type="entry name" value="rRNA_ssu_MeTfrase_G"/>
</dbReference>
<feature type="binding site" evidence="6">
    <location>
        <begin position="132"/>
        <end position="133"/>
    </location>
    <ligand>
        <name>S-adenosyl-L-methionine</name>
        <dbReference type="ChEBI" id="CHEBI:59789"/>
    </ligand>
</feature>
<keyword evidence="8" id="KW-1185">Reference proteome</keyword>
<organism evidence="7 8">
    <name type="scientific">Thermovenabulum gondwanense</name>
    <dbReference type="NCBI Taxonomy" id="520767"/>
    <lineage>
        <taxon>Bacteria</taxon>
        <taxon>Bacillati</taxon>
        <taxon>Bacillota</taxon>
        <taxon>Clostridia</taxon>
        <taxon>Thermosediminibacterales</taxon>
        <taxon>Thermosediminibacteraceae</taxon>
        <taxon>Thermovenabulum</taxon>
    </lineage>
</organism>
<accession>A0A161PYJ5</accession>
<proteinExistence type="inferred from homology"/>
<reference evidence="7 8" key="1">
    <citation type="submission" date="2015-12" db="EMBL/GenBank/DDBJ databases">
        <title>Draft genome of Thermovenabulum gondwanense isolated from a red thermophilic microbial mat colonisisng an outflow channel of a bore well.</title>
        <authorList>
            <person name="Patel B.K."/>
        </authorList>
    </citation>
    <scope>NUCLEOTIDE SEQUENCE [LARGE SCALE GENOMIC DNA]</scope>
    <source>
        <strain evidence="7 8">R270</strain>
    </source>
</reference>
<keyword evidence="5 6" id="KW-0949">S-adenosyl-L-methionine</keyword>
<dbReference type="GO" id="GO:0005829">
    <property type="term" value="C:cytosol"/>
    <property type="evidence" value="ECO:0007669"/>
    <property type="project" value="TreeGrafter"/>
</dbReference>
<dbReference type="Pfam" id="PF02527">
    <property type="entry name" value="GidB"/>
    <property type="match status" value="1"/>
</dbReference>
<evidence type="ECO:0000256" key="5">
    <source>
        <dbReference type="ARBA" id="ARBA00022691"/>
    </source>
</evidence>
<keyword evidence="2 6" id="KW-0698">rRNA processing</keyword>
<dbReference type="AlphaFoldDB" id="A0A161PYJ5"/>
<dbReference type="FunFam" id="3.40.50.150:FF:000041">
    <property type="entry name" value="Ribosomal RNA small subunit methyltransferase G"/>
    <property type="match status" value="1"/>
</dbReference>
<evidence type="ECO:0000256" key="2">
    <source>
        <dbReference type="ARBA" id="ARBA00022552"/>
    </source>
</evidence>
<feature type="binding site" evidence="6">
    <location>
        <position position="81"/>
    </location>
    <ligand>
        <name>S-adenosyl-L-methionine</name>
        <dbReference type="ChEBI" id="CHEBI:59789"/>
    </ligand>
</feature>
<evidence type="ECO:0000256" key="6">
    <source>
        <dbReference type="HAMAP-Rule" id="MF_00074"/>
    </source>
</evidence>